<evidence type="ECO:0000313" key="4">
    <source>
        <dbReference type="Proteomes" id="UP000494269"/>
    </source>
</evidence>
<evidence type="ECO:0000259" key="2">
    <source>
        <dbReference type="Pfam" id="PF04909"/>
    </source>
</evidence>
<dbReference type="PROSITE" id="PS51318">
    <property type="entry name" value="TAT"/>
    <property type="match status" value="1"/>
</dbReference>
<dbReference type="Pfam" id="PF04909">
    <property type="entry name" value="Amidohydro_2"/>
    <property type="match status" value="1"/>
</dbReference>
<reference evidence="3 4" key="1">
    <citation type="submission" date="2020-04" db="EMBL/GenBank/DDBJ databases">
        <authorList>
            <person name="De Canck E."/>
        </authorList>
    </citation>
    <scope>NUCLEOTIDE SEQUENCE [LARGE SCALE GENOMIC DNA]</scope>
    <source>
        <strain evidence="3 4">LMG 3441</strain>
    </source>
</reference>
<keyword evidence="3" id="KW-0378">Hydrolase</keyword>
<dbReference type="Proteomes" id="UP000494269">
    <property type="component" value="Unassembled WGS sequence"/>
</dbReference>
<evidence type="ECO:0000313" key="3">
    <source>
        <dbReference type="EMBL" id="CAB3664500.1"/>
    </source>
</evidence>
<gene>
    <name evidence="3" type="ORF">LMG3441_00741</name>
</gene>
<dbReference type="EC" id="3.1.1.92" evidence="3"/>
<keyword evidence="4" id="KW-1185">Reference proteome</keyword>
<protein>
    <submittedName>
        <fullName evidence="3">4-sulfomuconolactone hydrolase</fullName>
        <ecNumber evidence="3">3.1.1.92</ecNumber>
    </submittedName>
</protein>
<dbReference type="PANTHER" id="PTHR35563">
    <property type="entry name" value="BARREL METAL-DEPENDENT HYDROLASE, PUTATIVE (AFU_ORTHOLOGUE AFUA_1G16240)-RELATED"/>
    <property type="match status" value="1"/>
</dbReference>
<feature type="compositionally biased region" description="Low complexity" evidence="1">
    <location>
        <begin position="35"/>
        <end position="46"/>
    </location>
</feature>
<dbReference type="InterPro" id="IPR006311">
    <property type="entry name" value="TAT_signal"/>
</dbReference>
<sequence>MHTKAPTRESRRDWIKQAVATGAGLALLSTSQPASSTSKDTTNSTTPPNFEVPVGACDCHVHVFPDETRFPFYSSRTYTPPHASIGQLLDLQDSLRLDRVVIVTPSVYGNDNTATLYAIRMLGKQRARGVGVVADEANAEELAELKQAGISGLRINLEAGGVTDPVVAAKRLKQAVSLVADQGMHLQIYASLSLIAALEKELGALPVPAVFDHFAGAQAEKGVSQPGFDAVLSLVRAGKAYVKLSAAYRSSTRAPDYEDVAPLAAALIKANPERMLWGTDWPHPGKPGVVAATDITKPYAVDNGRMLNLLGKWAPSQELRKKILVDNPKEVYGFA</sequence>
<dbReference type="InterPro" id="IPR032466">
    <property type="entry name" value="Metal_Hydrolase"/>
</dbReference>
<dbReference type="SUPFAM" id="SSF51556">
    <property type="entry name" value="Metallo-dependent hydrolases"/>
    <property type="match status" value="1"/>
</dbReference>
<name>A0A6S6Z6K1_9BURK</name>
<organism evidence="3 4">
    <name type="scientific">Achromobacter kerstersii</name>
    <dbReference type="NCBI Taxonomy" id="1353890"/>
    <lineage>
        <taxon>Bacteria</taxon>
        <taxon>Pseudomonadati</taxon>
        <taxon>Pseudomonadota</taxon>
        <taxon>Betaproteobacteria</taxon>
        <taxon>Burkholderiales</taxon>
        <taxon>Alcaligenaceae</taxon>
        <taxon>Achromobacter</taxon>
    </lineage>
</organism>
<feature type="region of interest" description="Disordered" evidence="1">
    <location>
        <begin position="29"/>
        <end position="49"/>
    </location>
</feature>
<dbReference type="PANTHER" id="PTHR35563:SF2">
    <property type="entry name" value="BARREL METAL-DEPENDENT HYDROLASE, PUTATIVE (AFU_ORTHOLOGUE AFUA_1G16240)-RELATED"/>
    <property type="match status" value="1"/>
</dbReference>
<dbReference type="AlphaFoldDB" id="A0A6S6Z6K1"/>
<dbReference type="GO" id="GO:0102998">
    <property type="term" value="F:4-sulfomuconolactone hydrolase activity"/>
    <property type="evidence" value="ECO:0007669"/>
    <property type="project" value="UniProtKB-EC"/>
</dbReference>
<dbReference type="Gene3D" id="3.20.20.140">
    <property type="entry name" value="Metal-dependent hydrolases"/>
    <property type="match status" value="1"/>
</dbReference>
<dbReference type="EMBL" id="CADIJQ010000001">
    <property type="protein sequence ID" value="CAB3664500.1"/>
    <property type="molecule type" value="Genomic_DNA"/>
</dbReference>
<evidence type="ECO:0000256" key="1">
    <source>
        <dbReference type="SAM" id="MobiDB-lite"/>
    </source>
</evidence>
<dbReference type="InterPro" id="IPR052358">
    <property type="entry name" value="Aro_Compnd_Degr_Hydrolases"/>
</dbReference>
<accession>A0A6S6Z6K1</accession>
<dbReference type="InterPro" id="IPR006680">
    <property type="entry name" value="Amidohydro-rel"/>
</dbReference>
<feature type="domain" description="Amidohydrolase-related" evidence="2">
    <location>
        <begin position="57"/>
        <end position="334"/>
    </location>
</feature>
<proteinExistence type="predicted"/>